<dbReference type="InterPro" id="IPR048519">
    <property type="entry name" value="Gfd2/YDR514C-like_C"/>
</dbReference>
<feature type="transmembrane region" description="Helical" evidence="7">
    <location>
        <begin position="107"/>
        <end position="125"/>
    </location>
</feature>
<reference evidence="9 10" key="1">
    <citation type="submission" date="2015-12" db="EMBL/GenBank/DDBJ databases">
        <title>Draft genome sequence of Moniliophthora roreri, the causal agent of frosty pod rot of cacao.</title>
        <authorList>
            <person name="Aime M.C."/>
            <person name="Diaz-Valderrama J.R."/>
            <person name="Kijpornyongpan T."/>
            <person name="Phillips-Mora W."/>
        </authorList>
    </citation>
    <scope>NUCLEOTIDE SEQUENCE [LARGE SCALE GENOMIC DNA]</scope>
    <source>
        <strain evidence="9 10">MCA 2952</strain>
    </source>
</reference>
<dbReference type="Pfam" id="PF07690">
    <property type="entry name" value="MFS_1"/>
    <property type="match status" value="1"/>
</dbReference>
<feature type="transmembrane region" description="Helical" evidence="7">
    <location>
        <begin position="73"/>
        <end position="95"/>
    </location>
</feature>
<dbReference type="PANTHER" id="PTHR23504:SF15">
    <property type="entry name" value="MAJOR FACILITATOR SUPERFAMILY (MFS) PROFILE DOMAIN-CONTAINING PROTEIN"/>
    <property type="match status" value="1"/>
</dbReference>
<evidence type="ECO:0000256" key="1">
    <source>
        <dbReference type="ARBA" id="ARBA00004141"/>
    </source>
</evidence>
<sequence>MSSLLSNTSSDDELTPLLHNTEPEEKKPPTSFAQQLAVLCYLRLLDPLNFTQIFPYINQFLSDLHASKDASRIGLYSGLVESAFAFAQLLAIYPWASLSDRVGRKPIILTGVLGLSCATLAFGFSPNFASMLISRALAGIFSGNVPLVPTVLCEITNASNQAPLVGGFFSNPKILPDPFRYRIFEDHPYFLPCLIVASINFLGAMLASSVLKETVRFEEKDNLNRKPSFAITTRTLLSIPVFRSLCASACSLSFITVAFEAVFVLFCYSPIKQGGLALSVREIGFSLAFSGFAAAFSQVLIMPILLRRFDHAKLYFACVALWPFVFLALPGLNILARCGFDEATGKPSPAYMAMIWTGIAAILAIARLGFWPYSINMLLVKRHSPASVLGSANGLLQFFICLSRAFGPITASSIFAVSVEGNVVSGYLWALFLNPKGWEYDLHSVYSAYIGHFQLHNIPWYERSWGHLFSTFEEFLAFSWPVIVVTDVDTGKAHVVTRFNSIGAFLKMIKTRFGESLPEASNIQIVKPFETSQRRLHHVSDYTTYRKLHQTLPAHVLSAQKQRIRSGDPQAIRELWEKKDKTFLAIDFEWNERNDRTCLEWGYAAVRCGHLEAAGHWPPVPDTNYRKGHFIISEYVDKIVNKHCPTYPYAYAFGESQIISKTKLPQIIGTVISSFASPDSETLANTLVLVAHGVSGDLARLEEMKIKIPHNMFIIDTAVFERNLVSQGLRKVVRQPGSTLSLENLLRTFALTPSPDGRSTPLMLPNVTMHNAGNDALLTLFSLQFLLDPNGTHPPTPKRMFMVPQVFHGALPIAHTGSLPATPLTPSRAEYDLANEFGQMRIQNRSGSRSPGKILTPDGRNGVNDGRRLSGFDWQGGDK</sequence>
<feature type="region of interest" description="Disordered" evidence="6">
    <location>
        <begin position="841"/>
        <end position="879"/>
    </location>
</feature>
<dbReference type="InterPro" id="IPR011701">
    <property type="entry name" value="MFS"/>
</dbReference>
<keyword evidence="3 7" id="KW-0812">Transmembrane</keyword>
<dbReference type="Pfam" id="PF21762">
    <property type="entry name" value="DEDDh_C"/>
    <property type="match status" value="1"/>
</dbReference>
<dbReference type="GO" id="GO:0022857">
    <property type="term" value="F:transmembrane transporter activity"/>
    <property type="evidence" value="ECO:0007669"/>
    <property type="project" value="InterPro"/>
</dbReference>
<evidence type="ECO:0000256" key="4">
    <source>
        <dbReference type="ARBA" id="ARBA00022989"/>
    </source>
</evidence>
<dbReference type="Gene3D" id="1.20.1250.20">
    <property type="entry name" value="MFS general substrate transporter like domains"/>
    <property type="match status" value="1"/>
</dbReference>
<gene>
    <name evidence="9" type="ORF">WG66_5611</name>
</gene>
<feature type="transmembrane region" description="Helical" evidence="7">
    <location>
        <begin position="348"/>
        <end position="366"/>
    </location>
</feature>
<evidence type="ECO:0000256" key="2">
    <source>
        <dbReference type="ARBA" id="ARBA00022448"/>
    </source>
</evidence>
<comment type="subcellular location">
    <subcellularLocation>
        <location evidence="1">Membrane</location>
        <topology evidence="1">Multi-pass membrane protein</topology>
    </subcellularLocation>
</comment>
<dbReference type="EMBL" id="LATX01001424">
    <property type="protein sequence ID" value="KTB41819.1"/>
    <property type="molecule type" value="Genomic_DNA"/>
</dbReference>
<name>A0A0W0FZQ9_MONRR</name>
<feature type="transmembrane region" description="Helical" evidence="7">
    <location>
        <begin position="386"/>
        <end position="406"/>
    </location>
</feature>
<feature type="transmembrane region" description="Helical" evidence="7">
    <location>
        <begin position="244"/>
        <end position="271"/>
    </location>
</feature>
<dbReference type="InterPro" id="IPR036259">
    <property type="entry name" value="MFS_trans_sf"/>
</dbReference>
<organism evidence="9 10">
    <name type="scientific">Moniliophthora roreri</name>
    <name type="common">Frosty pod rot fungus</name>
    <name type="synonym">Monilia roreri</name>
    <dbReference type="NCBI Taxonomy" id="221103"/>
    <lineage>
        <taxon>Eukaryota</taxon>
        <taxon>Fungi</taxon>
        <taxon>Dikarya</taxon>
        <taxon>Basidiomycota</taxon>
        <taxon>Agaricomycotina</taxon>
        <taxon>Agaricomycetes</taxon>
        <taxon>Agaricomycetidae</taxon>
        <taxon>Agaricales</taxon>
        <taxon>Marasmiineae</taxon>
        <taxon>Marasmiaceae</taxon>
        <taxon>Moniliophthora</taxon>
    </lineage>
</organism>
<keyword evidence="5 7" id="KW-0472">Membrane</keyword>
<dbReference type="eggNOG" id="ENOG502S0NE">
    <property type="taxonomic scope" value="Eukaryota"/>
</dbReference>
<dbReference type="GO" id="GO:0016020">
    <property type="term" value="C:membrane"/>
    <property type="evidence" value="ECO:0007669"/>
    <property type="project" value="UniProtKB-SubCell"/>
</dbReference>
<dbReference type="SUPFAM" id="SSF103473">
    <property type="entry name" value="MFS general substrate transporter"/>
    <property type="match status" value="1"/>
</dbReference>
<feature type="domain" description="Major facilitator superfamily (MFS) profile" evidence="8">
    <location>
        <begin position="35"/>
        <end position="438"/>
    </location>
</feature>
<evidence type="ECO:0000313" key="9">
    <source>
        <dbReference type="EMBL" id="KTB41819.1"/>
    </source>
</evidence>
<feature type="region of interest" description="Disordered" evidence="6">
    <location>
        <begin position="1"/>
        <end position="29"/>
    </location>
</feature>
<evidence type="ECO:0000259" key="8">
    <source>
        <dbReference type="PROSITE" id="PS50850"/>
    </source>
</evidence>
<protein>
    <recommendedName>
        <fullName evidence="8">Major facilitator superfamily (MFS) profile domain-containing protein</fullName>
    </recommendedName>
</protein>
<comment type="caution">
    <text evidence="9">The sequence shown here is derived from an EMBL/GenBank/DDBJ whole genome shotgun (WGS) entry which is preliminary data.</text>
</comment>
<dbReference type="PRINTS" id="PR01035">
    <property type="entry name" value="TCRTETA"/>
</dbReference>
<dbReference type="PANTHER" id="PTHR23504">
    <property type="entry name" value="MAJOR FACILITATOR SUPERFAMILY DOMAIN-CONTAINING PROTEIN 10"/>
    <property type="match status" value="1"/>
</dbReference>
<proteinExistence type="predicted"/>
<dbReference type="InterPro" id="IPR020846">
    <property type="entry name" value="MFS_dom"/>
</dbReference>
<evidence type="ECO:0000256" key="7">
    <source>
        <dbReference type="SAM" id="Phobius"/>
    </source>
</evidence>
<dbReference type="InterPro" id="IPR012337">
    <property type="entry name" value="RNaseH-like_sf"/>
</dbReference>
<evidence type="ECO:0000256" key="6">
    <source>
        <dbReference type="SAM" id="MobiDB-lite"/>
    </source>
</evidence>
<keyword evidence="4 7" id="KW-1133">Transmembrane helix</keyword>
<feature type="transmembrane region" description="Helical" evidence="7">
    <location>
        <begin position="283"/>
        <end position="302"/>
    </location>
</feature>
<feature type="transmembrane region" description="Helical" evidence="7">
    <location>
        <begin position="314"/>
        <end position="336"/>
    </location>
</feature>
<accession>A0A0W0FZQ9</accession>
<feature type="compositionally biased region" description="Basic and acidic residues" evidence="6">
    <location>
        <begin position="865"/>
        <end position="879"/>
    </location>
</feature>
<evidence type="ECO:0000256" key="5">
    <source>
        <dbReference type="ARBA" id="ARBA00023136"/>
    </source>
</evidence>
<evidence type="ECO:0000256" key="3">
    <source>
        <dbReference type="ARBA" id="ARBA00022692"/>
    </source>
</evidence>
<dbReference type="AlphaFoldDB" id="A0A0W0FZQ9"/>
<dbReference type="Proteomes" id="UP000054988">
    <property type="component" value="Unassembled WGS sequence"/>
</dbReference>
<evidence type="ECO:0000313" key="10">
    <source>
        <dbReference type="Proteomes" id="UP000054988"/>
    </source>
</evidence>
<feature type="transmembrane region" description="Helical" evidence="7">
    <location>
        <begin position="189"/>
        <end position="211"/>
    </location>
</feature>
<dbReference type="InterPro" id="IPR001958">
    <property type="entry name" value="Tet-R_TetA/multi-R_MdtG-like"/>
</dbReference>
<dbReference type="PROSITE" id="PS50850">
    <property type="entry name" value="MFS"/>
    <property type="match status" value="1"/>
</dbReference>
<keyword evidence="2" id="KW-0813">Transport</keyword>
<dbReference type="SUPFAM" id="SSF53098">
    <property type="entry name" value="Ribonuclease H-like"/>
    <property type="match status" value="1"/>
</dbReference>
<dbReference type="CDD" id="cd17330">
    <property type="entry name" value="MFS_SLC46_TetA_like"/>
    <property type="match status" value="1"/>
</dbReference>